<evidence type="ECO:0000256" key="1">
    <source>
        <dbReference type="ARBA" id="ARBA00022837"/>
    </source>
</evidence>
<dbReference type="EMBL" id="JQ818221">
    <property type="protein sequence ID" value="AFQ23944.1"/>
    <property type="molecule type" value="mRNA"/>
</dbReference>
<keyword evidence="1" id="KW-0106">Calcium</keyword>
<organism evidence="4">
    <name type="scientific">Pomacea canaliculata</name>
    <name type="common">Golden apple snail</name>
    <dbReference type="NCBI Taxonomy" id="400727"/>
    <lineage>
        <taxon>Eukaryota</taxon>
        <taxon>Metazoa</taxon>
        <taxon>Spiralia</taxon>
        <taxon>Lophotrochozoa</taxon>
        <taxon>Mollusca</taxon>
        <taxon>Gastropoda</taxon>
        <taxon>Caenogastropoda</taxon>
        <taxon>Architaenioglossa</taxon>
        <taxon>Ampullarioidea</taxon>
        <taxon>Ampullariidae</taxon>
        <taxon>Pomacea</taxon>
    </lineage>
</organism>
<dbReference type="CDD" id="cd00051">
    <property type="entry name" value="EFh"/>
    <property type="match status" value="1"/>
</dbReference>
<dbReference type="PROSITE" id="PS00018">
    <property type="entry name" value="EF_HAND_1"/>
    <property type="match status" value="2"/>
</dbReference>
<dbReference type="AlphaFoldDB" id="J7I5Z8"/>
<protein>
    <submittedName>
        <fullName evidence="4">Calcium-binding protein</fullName>
    </submittedName>
</protein>
<accession>J7I5Z8</accession>
<feature type="signal peptide" evidence="2">
    <location>
        <begin position="1"/>
        <end position="18"/>
    </location>
</feature>
<keyword evidence="2" id="KW-0732">Signal</keyword>
<proteinExistence type="evidence at transcript level"/>
<dbReference type="InterPro" id="IPR002048">
    <property type="entry name" value="EF_hand_dom"/>
</dbReference>
<reference evidence="4" key="1">
    <citation type="journal article" date="2012" name="J. Proteome Res.">
        <title>First proteome of the egg perivitelline fluid of a freshwater gastropod with aerial oviposition.</title>
        <authorList>
            <person name="Sun J."/>
            <person name="Zhang H."/>
            <person name="Wang H."/>
            <person name="Heras H."/>
            <person name="Dreon M.S."/>
            <person name="Ituarte S."/>
            <person name="Ravasi T."/>
            <person name="Qian P.Y."/>
            <person name="Qiu J.W."/>
        </authorList>
    </citation>
    <scope>NUCLEOTIDE SEQUENCE</scope>
</reference>
<feature type="non-terminal residue" evidence="4">
    <location>
        <position position="1"/>
    </location>
</feature>
<dbReference type="Gene3D" id="1.10.238.10">
    <property type="entry name" value="EF-hand"/>
    <property type="match status" value="1"/>
</dbReference>
<evidence type="ECO:0000259" key="3">
    <source>
        <dbReference type="PROSITE" id="PS50222"/>
    </source>
</evidence>
<dbReference type="Pfam" id="PF13202">
    <property type="entry name" value="EF-hand_5"/>
    <property type="match status" value="3"/>
</dbReference>
<dbReference type="OrthoDB" id="6096265at2759"/>
<feature type="chain" id="PRO_5003793424" evidence="2">
    <location>
        <begin position="19"/>
        <end position="157"/>
    </location>
</feature>
<evidence type="ECO:0000256" key="2">
    <source>
        <dbReference type="SAM" id="SignalP"/>
    </source>
</evidence>
<feature type="domain" description="EF-hand" evidence="3">
    <location>
        <begin position="112"/>
        <end position="139"/>
    </location>
</feature>
<sequence>VTMLSYWVLISLTTLCFSSHLPGGPHAHIYNKVFSFFDQDGDNNLTVTEFWANVPIIDLNGDGIITEEEFIETWESITQYTSEEEEENRHSAELLFKQVTNTTLSVNDKILFFKVFDTNNDGVISRREYLIEWERIHPEHDDYTSEPHSTMPTSPVR</sequence>
<dbReference type="InterPro" id="IPR018247">
    <property type="entry name" value="EF_Hand_1_Ca_BS"/>
</dbReference>
<dbReference type="GO" id="GO:0005509">
    <property type="term" value="F:calcium ion binding"/>
    <property type="evidence" value="ECO:0007669"/>
    <property type="project" value="InterPro"/>
</dbReference>
<dbReference type="PROSITE" id="PS50222">
    <property type="entry name" value="EF_HAND_2"/>
    <property type="match status" value="1"/>
</dbReference>
<name>J7I5Z8_POMCA</name>
<evidence type="ECO:0000313" key="4">
    <source>
        <dbReference type="EMBL" id="AFQ23944.1"/>
    </source>
</evidence>
<dbReference type="SUPFAM" id="SSF47473">
    <property type="entry name" value="EF-hand"/>
    <property type="match status" value="1"/>
</dbReference>
<dbReference type="InterPro" id="IPR011992">
    <property type="entry name" value="EF-hand-dom_pair"/>
</dbReference>